<evidence type="ECO:0000313" key="5">
    <source>
        <dbReference type="EMBL" id="KAL0946130.1"/>
    </source>
</evidence>
<evidence type="ECO:0000256" key="2">
    <source>
        <dbReference type="ARBA" id="ARBA00022771"/>
    </source>
</evidence>
<gene>
    <name evidence="5" type="ORF">HGRIS_012395</name>
</gene>
<sequence length="192" mass="22061">MQTKELLQQALNRADNNHRQLAAEYAQLNEHLNVLVEAQNRTINIDQLDEQITCPNCRCTMWRPFILPGCGHSFCYACLDYWFSLTLTQYLTVHPHYTFGVPQEEQFQSAPPSAHQNMLGHQHNLAPPYSTEFSPPPPPYICMRCNAPVKTEPIDDFALQAIVKIVAEAKGEVEPPDLNTTPAYNVWYHYFR</sequence>
<evidence type="ECO:0000313" key="6">
    <source>
        <dbReference type="Proteomes" id="UP001556367"/>
    </source>
</evidence>
<evidence type="ECO:0000256" key="1">
    <source>
        <dbReference type="ARBA" id="ARBA00022723"/>
    </source>
</evidence>
<organism evidence="5 6">
    <name type="scientific">Hohenbuehelia grisea</name>
    <dbReference type="NCBI Taxonomy" id="104357"/>
    <lineage>
        <taxon>Eukaryota</taxon>
        <taxon>Fungi</taxon>
        <taxon>Dikarya</taxon>
        <taxon>Basidiomycota</taxon>
        <taxon>Agaricomycotina</taxon>
        <taxon>Agaricomycetes</taxon>
        <taxon>Agaricomycetidae</taxon>
        <taxon>Agaricales</taxon>
        <taxon>Pleurotineae</taxon>
        <taxon>Pleurotaceae</taxon>
        <taxon>Hohenbuehelia</taxon>
    </lineage>
</organism>
<keyword evidence="4" id="KW-0175">Coiled coil</keyword>
<feature type="coiled-coil region" evidence="4">
    <location>
        <begin position="4"/>
        <end position="31"/>
    </location>
</feature>
<keyword evidence="2" id="KW-0863">Zinc-finger</keyword>
<dbReference type="Proteomes" id="UP001556367">
    <property type="component" value="Unassembled WGS sequence"/>
</dbReference>
<protein>
    <recommendedName>
        <fullName evidence="7">RING-type domain-containing protein</fullName>
    </recommendedName>
</protein>
<dbReference type="InterPro" id="IPR013083">
    <property type="entry name" value="Znf_RING/FYVE/PHD"/>
</dbReference>
<evidence type="ECO:0000256" key="4">
    <source>
        <dbReference type="SAM" id="Coils"/>
    </source>
</evidence>
<proteinExistence type="predicted"/>
<name>A0ABR3IS48_9AGAR</name>
<dbReference type="EMBL" id="JASNQZ010000015">
    <property type="protein sequence ID" value="KAL0946130.1"/>
    <property type="molecule type" value="Genomic_DNA"/>
</dbReference>
<dbReference type="Gene3D" id="3.30.40.10">
    <property type="entry name" value="Zinc/RING finger domain, C3HC4 (zinc finger)"/>
    <property type="match status" value="1"/>
</dbReference>
<evidence type="ECO:0000256" key="3">
    <source>
        <dbReference type="ARBA" id="ARBA00022833"/>
    </source>
</evidence>
<dbReference type="SUPFAM" id="SSF57850">
    <property type="entry name" value="RING/U-box"/>
    <property type="match status" value="1"/>
</dbReference>
<evidence type="ECO:0008006" key="7">
    <source>
        <dbReference type="Google" id="ProtNLM"/>
    </source>
</evidence>
<reference evidence="6" key="1">
    <citation type="submission" date="2024-06" db="EMBL/GenBank/DDBJ databases">
        <title>Multi-omics analyses provide insights into the biosynthesis of the anticancer antibiotic pleurotin in Hohenbuehelia grisea.</title>
        <authorList>
            <person name="Weaver J.A."/>
            <person name="Alberti F."/>
        </authorList>
    </citation>
    <scope>NUCLEOTIDE SEQUENCE [LARGE SCALE GENOMIC DNA]</scope>
    <source>
        <strain evidence="6">T-177</strain>
    </source>
</reference>
<comment type="caution">
    <text evidence="5">The sequence shown here is derived from an EMBL/GenBank/DDBJ whole genome shotgun (WGS) entry which is preliminary data.</text>
</comment>
<dbReference type="InterPro" id="IPR017907">
    <property type="entry name" value="Znf_RING_CS"/>
</dbReference>
<keyword evidence="6" id="KW-1185">Reference proteome</keyword>
<dbReference type="PROSITE" id="PS00518">
    <property type="entry name" value="ZF_RING_1"/>
    <property type="match status" value="1"/>
</dbReference>
<keyword evidence="3" id="KW-0862">Zinc</keyword>
<accession>A0ABR3IS48</accession>
<keyword evidence="1" id="KW-0479">Metal-binding</keyword>